<dbReference type="FunFam" id="3.40.50.1820:FF:000057">
    <property type="entry name" value="Lipase"/>
    <property type="match status" value="2"/>
</dbReference>
<evidence type="ECO:0000256" key="6">
    <source>
        <dbReference type="ARBA" id="ARBA00023180"/>
    </source>
</evidence>
<evidence type="ECO:0000313" key="9">
    <source>
        <dbReference type="EMBL" id="RLN44891.1"/>
    </source>
</evidence>
<reference evidence="11 12" key="1">
    <citation type="submission" date="2018-07" db="EMBL/GenBank/DDBJ databases">
        <title>Genome sequencing of oomycete isolates from Chile give support for New Zealand origin for Phytophthora kernoviae and make available the first Nothophytophthora sp. genome.</title>
        <authorList>
            <person name="Studholme D.J."/>
            <person name="Sanfuentes E."/>
            <person name="Panda P."/>
            <person name="Hill R."/>
            <person name="Sambles C."/>
            <person name="Grant M."/>
            <person name="Williams N.M."/>
            <person name="Mcdougal R.L."/>
        </authorList>
    </citation>
    <scope>NUCLEOTIDE SEQUENCE [LARGE SCALE GENOMIC DNA]</scope>
    <source>
        <strain evidence="10">Chile6</strain>
        <strain evidence="9">Chile7</strain>
    </source>
</reference>
<name>A0A3F2RR35_9STRA</name>
<keyword evidence="3" id="KW-0378">Hydrolase</keyword>
<dbReference type="Proteomes" id="UP000284657">
    <property type="component" value="Unassembled WGS sequence"/>
</dbReference>
<evidence type="ECO:0000313" key="10">
    <source>
        <dbReference type="EMBL" id="RLN62617.1"/>
    </source>
</evidence>
<gene>
    <name evidence="9" type="ORF">BBJ29_001842</name>
    <name evidence="10" type="ORF">BBP00_00004650</name>
</gene>
<dbReference type="EMBL" id="MBAD02002750">
    <property type="protein sequence ID" value="RLN44891.1"/>
    <property type="molecule type" value="Genomic_DNA"/>
</dbReference>
<dbReference type="PANTHER" id="PTHR11005">
    <property type="entry name" value="LYSOSOMAL ACID LIPASE-RELATED"/>
    <property type="match status" value="1"/>
</dbReference>
<organism evidence="10 11">
    <name type="scientific">Phytophthora kernoviae</name>
    <dbReference type="NCBI Taxonomy" id="325452"/>
    <lineage>
        <taxon>Eukaryota</taxon>
        <taxon>Sar</taxon>
        <taxon>Stramenopiles</taxon>
        <taxon>Oomycota</taxon>
        <taxon>Peronosporomycetes</taxon>
        <taxon>Peronosporales</taxon>
        <taxon>Peronosporaceae</taxon>
        <taxon>Phytophthora</taxon>
    </lineage>
</organism>
<dbReference type="OrthoDB" id="9974421at2759"/>
<evidence type="ECO:0000313" key="12">
    <source>
        <dbReference type="Proteomes" id="UP000284657"/>
    </source>
</evidence>
<dbReference type="InterPro" id="IPR029058">
    <property type="entry name" value="AB_hydrolase_fold"/>
</dbReference>
<evidence type="ECO:0000256" key="5">
    <source>
        <dbReference type="ARBA" id="ARBA00023098"/>
    </source>
</evidence>
<evidence type="ECO:0000259" key="8">
    <source>
        <dbReference type="Pfam" id="PF04083"/>
    </source>
</evidence>
<comment type="similarity">
    <text evidence="1">Belongs to the AB hydrolase superfamily. Lipase family.</text>
</comment>
<accession>A0A3F2RR35</accession>
<evidence type="ECO:0000256" key="3">
    <source>
        <dbReference type="ARBA" id="ARBA00022801"/>
    </source>
</evidence>
<feature type="domain" description="Partial AB-hydrolase lipase" evidence="8">
    <location>
        <begin position="484"/>
        <end position="549"/>
    </location>
</feature>
<sequence>MTTRRGLTLLLTLSVALLAITSTTLVRAETEVAEANIDPDDSLTVMEIVQRRGYYTEEHKVTTSDNYILTMYRLPKTYVESQLNASAAANKPAVYLIHGLLDSSFTYVCNFRNQSLAFILADAGYDVWLGNNRGTTWSNQHVTYTTDDDEYWAFSWQEMAIYDMPAMINYVLDTSGRSTLSYVGHSEGTMQAFAGFSLDQDLAKKVSYFGALAPVAYLGHITSPIFELMAKTYLDVLFTILGVGAFWETNWLIQGILAKYACAFVDEACDSIINALTGPSDNVNTTRVQVYVSQTPAGTSVKNMAHFAQGIRDNTFRYYDYGCSCLQALGINLCSKLICKNKAVYGAFEPPNFDLSAIKYPRMGLYTGSNDWLATSTDIDQLRASLTDATILTDQSVEYNHLDFTWGYNANELIYQDLLTQVAKFISKSALFGTRPIQALPAMPPHPFQDILLLLLCVTVFLHPALAVQAEVEAAVDPDAGLDTTQIIQARGYVVETHKVTTSDRYVLTMHRLPKSYAESQSGTAAAANKPVVYMQHGLLDSSYTWVLNYRNQSLAFILADLGYDVWLGNNRGNTWSKEHLDYTTANDKFWDFTWEDMGNYDLPAMIKYALRISGRSTLSYIGHSEGTTQAFVGFSNDQELAKSVSYFGALTPVAWTGAATSPILVTMAKTYIDSWFQVFGVNEFSANNAILQGILGKYACAWAGVVCDGFIDLIGGPSDNINASRVHVYVTQTPAGSSVKNMAHYAQGIRDNTFASYDYGCSCLRVLGISLCSTLICENKVKYGSFDPPAFAIGNMVYPRTGFYNGAQDTLATKTDINKLRAGLPDDTIVYDKTIDFGHIDFTWGHNAHANVYDDLISQIQLYEGKSY</sequence>
<keyword evidence="5" id="KW-0443">Lipid metabolism</keyword>
<evidence type="ECO:0000256" key="2">
    <source>
        <dbReference type="ARBA" id="ARBA00022729"/>
    </source>
</evidence>
<dbReference type="AlphaFoldDB" id="A0A3F2RR35"/>
<evidence type="ECO:0000313" key="11">
    <source>
        <dbReference type="Proteomes" id="UP000277300"/>
    </source>
</evidence>
<dbReference type="Gene3D" id="3.40.50.1820">
    <property type="entry name" value="alpha/beta hydrolase"/>
    <property type="match status" value="2"/>
</dbReference>
<proteinExistence type="inferred from homology"/>
<comment type="caution">
    <text evidence="10">The sequence shown here is derived from an EMBL/GenBank/DDBJ whole genome shotgun (WGS) entry which is preliminary data.</text>
</comment>
<protein>
    <recommendedName>
        <fullName evidence="8">Partial AB-hydrolase lipase domain-containing protein</fullName>
    </recommendedName>
</protein>
<dbReference type="SUPFAM" id="SSF53474">
    <property type="entry name" value="alpha/beta-Hydrolases"/>
    <property type="match status" value="2"/>
</dbReference>
<evidence type="ECO:0000256" key="1">
    <source>
        <dbReference type="ARBA" id="ARBA00010701"/>
    </source>
</evidence>
<dbReference type="InterPro" id="IPR006693">
    <property type="entry name" value="AB_hydrolase_lipase"/>
</dbReference>
<keyword evidence="4" id="KW-0442">Lipid degradation</keyword>
<feature type="domain" description="Partial AB-hydrolase lipase" evidence="8">
    <location>
        <begin position="46"/>
        <end position="110"/>
    </location>
</feature>
<dbReference type="GO" id="GO:0016042">
    <property type="term" value="P:lipid catabolic process"/>
    <property type="evidence" value="ECO:0007669"/>
    <property type="project" value="UniProtKB-KW"/>
</dbReference>
<dbReference type="GO" id="GO:0016787">
    <property type="term" value="F:hydrolase activity"/>
    <property type="evidence" value="ECO:0007669"/>
    <property type="project" value="UniProtKB-KW"/>
</dbReference>
<evidence type="ECO:0000256" key="7">
    <source>
        <dbReference type="SAM" id="SignalP"/>
    </source>
</evidence>
<dbReference type="Proteomes" id="UP000277300">
    <property type="component" value="Unassembled WGS sequence"/>
</dbReference>
<feature type="chain" id="PRO_5036082266" description="Partial AB-hydrolase lipase domain-containing protein" evidence="7">
    <location>
        <begin position="29"/>
        <end position="869"/>
    </location>
</feature>
<keyword evidence="6" id="KW-0325">Glycoprotein</keyword>
<dbReference type="Pfam" id="PF04083">
    <property type="entry name" value="Abhydro_lipase"/>
    <property type="match status" value="2"/>
</dbReference>
<feature type="signal peptide" evidence="7">
    <location>
        <begin position="1"/>
        <end position="28"/>
    </location>
</feature>
<keyword evidence="2 7" id="KW-0732">Signal</keyword>
<evidence type="ECO:0000256" key="4">
    <source>
        <dbReference type="ARBA" id="ARBA00022963"/>
    </source>
</evidence>
<dbReference type="EMBL" id="MBDO02000116">
    <property type="protein sequence ID" value="RLN62617.1"/>
    <property type="molecule type" value="Genomic_DNA"/>
</dbReference>